<gene>
    <name evidence="2" type="ORF">HPP92_003551</name>
</gene>
<feature type="region of interest" description="Disordered" evidence="1">
    <location>
        <begin position="31"/>
        <end position="56"/>
    </location>
</feature>
<organism evidence="2 3">
    <name type="scientific">Vanilla planifolia</name>
    <name type="common">Vanilla</name>
    <dbReference type="NCBI Taxonomy" id="51239"/>
    <lineage>
        <taxon>Eukaryota</taxon>
        <taxon>Viridiplantae</taxon>
        <taxon>Streptophyta</taxon>
        <taxon>Embryophyta</taxon>
        <taxon>Tracheophyta</taxon>
        <taxon>Spermatophyta</taxon>
        <taxon>Magnoliopsida</taxon>
        <taxon>Liliopsida</taxon>
        <taxon>Asparagales</taxon>
        <taxon>Orchidaceae</taxon>
        <taxon>Vanilloideae</taxon>
        <taxon>Vanilleae</taxon>
        <taxon>Vanilla</taxon>
    </lineage>
</organism>
<dbReference type="Proteomes" id="UP000639772">
    <property type="component" value="Chromosome 1"/>
</dbReference>
<dbReference type="EMBL" id="JADCNM010000001">
    <property type="protein sequence ID" value="KAG0503479.1"/>
    <property type="molecule type" value="Genomic_DNA"/>
</dbReference>
<evidence type="ECO:0000313" key="2">
    <source>
        <dbReference type="EMBL" id="KAG0503479.1"/>
    </source>
</evidence>
<comment type="caution">
    <text evidence="2">The sequence shown here is derived from an EMBL/GenBank/DDBJ whole genome shotgun (WGS) entry which is preliminary data.</text>
</comment>
<protein>
    <submittedName>
        <fullName evidence="2">Uncharacterized protein</fullName>
    </submittedName>
</protein>
<proteinExistence type="predicted"/>
<evidence type="ECO:0000313" key="3">
    <source>
        <dbReference type="Proteomes" id="UP000639772"/>
    </source>
</evidence>
<accession>A0A835S3E8</accession>
<name>A0A835S3E8_VANPL</name>
<sequence>MDSNCATNMNLESGLLSFGVSPWECGWQVPGRDRSPATSSSKRLLTPLRGTKQGMV</sequence>
<dbReference type="AlphaFoldDB" id="A0A835S3E8"/>
<reference evidence="2 3" key="1">
    <citation type="journal article" date="2020" name="Nat. Food">
        <title>A phased Vanilla planifolia genome enables genetic improvement of flavour and production.</title>
        <authorList>
            <person name="Hasing T."/>
            <person name="Tang H."/>
            <person name="Brym M."/>
            <person name="Khazi F."/>
            <person name="Huang T."/>
            <person name="Chambers A.H."/>
        </authorList>
    </citation>
    <scope>NUCLEOTIDE SEQUENCE [LARGE SCALE GENOMIC DNA]</scope>
    <source>
        <tissue evidence="2">Leaf</tissue>
    </source>
</reference>
<evidence type="ECO:0000256" key="1">
    <source>
        <dbReference type="SAM" id="MobiDB-lite"/>
    </source>
</evidence>